<keyword evidence="1" id="KW-1133">Transmembrane helix</keyword>
<name>A0A2P2C1A4_9ZZZZ</name>
<sequence length="313" mass="32874">MNITELRSGLQEHADDLQDLALHDRVAGARRRATSIRRRRTAIAVGSLALALPLAVVAVPAALTDDADEAHTATSPSEGLLPESFAGRTLLDAEVARGTGELDLTVTPEGPSQWAATCSGVGRAYTLHQSIDGWEGESPCGVVVPVDPPWGPRLDEDDTETIGAHTMRVWITWAQDGEPADPEDAVLAVGAYSLPAPVADVAGAAVYGLEESEGTSWQLAHTSESSTGVRTLTASYDSGPLPVFIEALTVGSSDSPVDVYVDGRLQANSPGRLGADSCWLGSFPAGRHTVRMTVRGPAPADTRLGLVWRTPAR</sequence>
<keyword evidence="1" id="KW-0472">Membrane</keyword>
<accession>A0A2P2C1A4</accession>
<protein>
    <submittedName>
        <fullName evidence="2">Putative Serine/arginine repetitive matrix protein 2</fullName>
    </submittedName>
</protein>
<gene>
    <name evidence="2" type="ORF">NOCA2300029</name>
</gene>
<reference evidence="2" key="1">
    <citation type="submission" date="2015-08" db="EMBL/GenBank/DDBJ databases">
        <authorList>
            <person name="Babu N.S."/>
            <person name="Beckwith C.J."/>
            <person name="Beseler K.G."/>
            <person name="Brison A."/>
            <person name="Carone J.V."/>
            <person name="Caskin T.P."/>
            <person name="Diamond M."/>
            <person name="Durham M.E."/>
            <person name="Foxe J.M."/>
            <person name="Go M."/>
            <person name="Henderson B.A."/>
            <person name="Jones I.B."/>
            <person name="McGettigan J.A."/>
            <person name="Micheletti S.J."/>
            <person name="Nasrallah M.E."/>
            <person name="Ortiz D."/>
            <person name="Piller C.R."/>
            <person name="Privatt S.R."/>
            <person name="Schneider S.L."/>
            <person name="Sharp S."/>
            <person name="Smith T.C."/>
            <person name="Stanton J.D."/>
            <person name="Ullery H.E."/>
            <person name="Wilson R.J."/>
            <person name="Serrano M.G."/>
            <person name="Buck G."/>
            <person name="Lee V."/>
            <person name="Wang Y."/>
            <person name="Carvalho R."/>
            <person name="Voegtly L."/>
            <person name="Shi R."/>
            <person name="Duckworth R."/>
            <person name="Johnson A."/>
            <person name="Loviza R."/>
            <person name="Walstead R."/>
            <person name="Shah Z."/>
            <person name="Kiflezghi M."/>
            <person name="Wade K."/>
            <person name="Ball S.L."/>
            <person name="Bradley K.W."/>
            <person name="Asai D.J."/>
            <person name="Bowman C.A."/>
            <person name="Russell D.A."/>
            <person name="Pope W.H."/>
            <person name="Jacobs-Sera D."/>
            <person name="Hendrix R.W."/>
            <person name="Hatfull G.F."/>
        </authorList>
    </citation>
    <scope>NUCLEOTIDE SEQUENCE</scope>
</reference>
<keyword evidence="1" id="KW-0812">Transmembrane</keyword>
<evidence type="ECO:0000313" key="2">
    <source>
        <dbReference type="EMBL" id="CUR55797.1"/>
    </source>
</evidence>
<evidence type="ECO:0000256" key="1">
    <source>
        <dbReference type="SAM" id="Phobius"/>
    </source>
</evidence>
<dbReference type="EMBL" id="CZKA01000024">
    <property type="protein sequence ID" value="CUR55797.1"/>
    <property type="molecule type" value="Genomic_DNA"/>
</dbReference>
<proteinExistence type="predicted"/>
<feature type="transmembrane region" description="Helical" evidence="1">
    <location>
        <begin position="41"/>
        <end position="63"/>
    </location>
</feature>
<organism evidence="2">
    <name type="scientific">metagenome</name>
    <dbReference type="NCBI Taxonomy" id="256318"/>
    <lineage>
        <taxon>unclassified sequences</taxon>
        <taxon>metagenomes</taxon>
    </lineage>
</organism>
<dbReference type="AlphaFoldDB" id="A0A2P2C1A4"/>